<dbReference type="AlphaFoldDB" id="A0A6A4DV16"/>
<feature type="region of interest" description="Disordered" evidence="1">
    <location>
        <begin position="1"/>
        <end position="27"/>
    </location>
</feature>
<name>A0A6A4DV16_9STRA</name>
<dbReference type="Proteomes" id="UP000433483">
    <property type="component" value="Unassembled WGS sequence"/>
</dbReference>
<organism evidence="9 13">
    <name type="scientific">Phytophthora fragariae</name>
    <dbReference type="NCBI Taxonomy" id="53985"/>
    <lineage>
        <taxon>Eukaryota</taxon>
        <taxon>Sar</taxon>
        <taxon>Stramenopiles</taxon>
        <taxon>Oomycota</taxon>
        <taxon>Peronosporomycetes</taxon>
        <taxon>Peronosporales</taxon>
        <taxon>Peronosporaceae</taxon>
        <taxon>Phytophthora</taxon>
    </lineage>
</organism>
<evidence type="ECO:0000313" key="3">
    <source>
        <dbReference type="EMBL" id="KAE8990018.1"/>
    </source>
</evidence>
<evidence type="ECO:0000313" key="15">
    <source>
        <dbReference type="Proteomes" id="UP000440732"/>
    </source>
</evidence>
<evidence type="ECO:0000313" key="6">
    <source>
        <dbReference type="EMBL" id="KAE9209949.1"/>
    </source>
</evidence>
<evidence type="ECO:0000313" key="18">
    <source>
        <dbReference type="Proteomes" id="UP000486351"/>
    </source>
</evidence>
<evidence type="ECO:0000313" key="12">
    <source>
        <dbReference type="Proteomes" id="UP000433483"/>
    </source>
</evidence>
<evidence type="ECO:0000313" key="4">
    <source>
        <dbReference type="EMBL" id="KAE9110727.1"/>
    </source>
</evidence>
<accession>A0A6A4DV16</accession>
<evidence type="ECO:0000313" key="8">
    <source>
        <dbReference type="EMBL" id="KAE9230040.1"/>
    </source>
</evidence>
<sequence>MAGLSSQLNGKWEPTGGELPSGEVKKYRHRKRCKAKKTYIEAEAEEE</sequence>
<dbReference type="EMBL" id="QXGE01000563">
    <property type="protein sequence ID" value="KAE9308946.1"/>
    <property type="molecule type" value="Genomic_DNA"/>
</dbReference>
<evidence type="ECO:0000313" key="19">
    <source>
        <dbReference type="Proteomes" id="UP000488956"/>
    </source>
</evidence>
<keyword evidence="12" id="KW-1185">Reference proteome</keyword>
<dbReference type="Proteomes" id="UP000440732">
    <property type="component" value="Unassembled WGS sequence"/>
</dbReference>
<evidence type="ECO:0000313" key="17">
    <source>
        <dbReference type="Proteomes" id="UP000476176"/>
    </source>
</evidence>
<evidence type="ECO:0000313" key="10">
    <source>
        <dbReference type="EMBL" id="KAE9340947.1"/>
    </source>
</evidence>
<protein>
    <submittedName>
        <fullName evidence="9">Uncharacterized protein</fullName>
    </submittedName>
</protein>
<evidence type="ECO:0000313" key="9">
    <source>
        <dbReference type="EMBL" id="KAE9308946.1"/>
    </source>
</evidence>
<dbReference type="EMBL" id="QXGA01000557">
    <property type="protein sequence ID" value="KAE9144220.1"/>
    <property type="molecule type" value="Genomic_DNA"/>
</dbReference>
<reference evidence="11 12" key="1">
    <citation type="submission" date="2018-08" db="EMBL/GenBank/DDBJ databases">
        <title>Genomic investigation of the strawberry pathogen Phytophthora fragariae indicates pathogenicity is determined by transcriptional variation in three key races.</title>
        <authorList>
            <person name="Adams T.M."/>
            <person name="Armitage A.D."/>
            <person name="Sobczyk M.K."/>
            <person name="Bates H.J."/>
            <person name="Dunwell J.M."/>
            <person name="Nellist C.F."/>
            <person name="Harrison R.J."/>
        </authorList>
    </citation>
    <scope>NUCLEOTIDE SEQUENCE [LARGE SCALE GENOMIC DNA]</scope>
    <source>
        <strain evidence="9 13">A4</strain>
        <strain evidence="7 14">BC-1</strain>
        <strain evidence="8 17">BC-23</strain>
        <strain evidence="6 12">NOV-27</strain>
        <strain evidence="5 15">NOV-5</strain>
        <strain evidence="10 18">NOV-77</strain>
        <strain evidence="2 11">NOV-9</strain>
        <strain evidence="4 19">ONT-3</strain>
        <strain evidence="3 16">SCRP245</strain>
    </source>
</reference>
<evidence type="ECO:0000313" key="2">
    <source>
        <dbReference type="EMBL" id="KAE8937276.1"/>
    </source>
</evidence>
<evidence type="ECO:0000313" key="11">
    <source>
        <dbReference type="Proteomes" id="UP000429523"/>
    </source>
</evidence>
<dbReference type="Proteomes" id="UP000440367">
    <property type="component" value="Unassembled WGS sequence"/>
</dbReference>
<dbReference type="Proteomes" id="UP000460718">
    <property type="component" value="Unassembled WGS sequence"/>
</dbReference>
<proteinExistence type="predicted"/>
<dbReference type="EMBL" id="QXGD01001038">
    <property type="protein sequence ID" value="KAE9216627.1"/>
    <property type="molecule type" value="Genomic_DNA"/>
</dbReference>
<dbReference type="Proteomes" id="UP000476176">
    <property type="component" value="Unassembled WGS sequence"/>
</dbReference>
<evidence type="ECO:0000313" key="14">
    <source>
        <dbReference type="Proteomes" id="UP000440367"/>
    </source>
</evidence>
<dbReference type="Proteomes" id="UP000488956">
    <property type="component" value="Unassembled WGS sequence"/>
</dbReference>
<evidence type="ECO:0000313" key="16">
    <source>
        <dbReference type="Proteomes" id="UP000460718"/>
    </source>
</evidence>
<dbReference type="Proteomes" id="UP000429523">
    <property type="component" value="Unassembled WGS sequence"/>
</dbReference>
<evidence type="ECO:0000313" key="13">
    <source>
        <dbReference type="Proteomes" id="UP000437068"/>
    </source>
</evidence>
<comment type="caution">
    <text evidence="9">The sequence shown here is derived from an EMBL/GenBank/DDBJ whole genome shotgun (WGS) entry which is preliminary data.</text>
</comment>
<dbReference type="Proteomes" id="UP000437068">
    <property type="component" value="Unassembled WGS sequence"/>
</dbReference>
<dbReference type="Proteomes" id="UP000486351">
    <property type="component" value="Unassembled WGS sequence"/>
</dbReference>
<evidence type="ECO:0000313" key="7">
    <source>
        <dbReference type="EMBL" id="KAE9216627.1"/>
    </source>
</evidence>
<gene>
    <name evidence="9" type="ORF">PF001_g10919</name>
    <name evidence="7" type="ORF">PF002_g17015</name>
    <name evidence="8" type="ORF">PF004_g10600</name>
    <name evidence="6" type="ORF">PF005_g11632</name>
    <name evidence="5" type="ORF">PF006_g10820</name>
    <name evidence="10" type="ORF">PF008_g10873</name>
    <name evidence="2" type="ORF">PF009_g12813</name>
    <name evidence="4" type="ORF">PF010_g11062</name>
    <name evidence="3" type="ORF">PF011_g18532</name>
</gene>
<dbReference type="EMBL" id="QXFX01000577">
    <property type="protein sequence ID" value="KAE9110727.1"/>
    <property type="molecule type" value="Genomic_DNA"/>
</dbReference>
<dbReference type="EMBL" id="QXGB01000585">
    <property type="protein sequence ID" value="KAE9209949.1"/>
    <property type="molecule type" value="Genomic_DNA"/>
</dbReference>
<dbReference type="EMBL" id="QXFW01001489">
    <property type="protein sequence ID" value="KAE8990018.1"/>
    <property type="molecule type" value="Genomic_DNA"/>
</dbReference>
<dbReference type="EMBL" id="QXFY01000561">
    <property type="protein sequence ID" value="KAE9340947.1"/>
    <property type="molecule type" value="Genomic_DNA"/>
</dbReference>
<evidence type="ECO:0000256" key="1">
    <source>
        <dbReference type="SAM" id="MobiDB-lite"/>
    </source>
</evidence>
<dbReference type="EMBL" id="QXGC01000555">
    <property type="protein sequence ID" value="KAE9230040.1"/>
    <property type="molecule type" value="Genomic_DNA"/>
</dbReference>
<evidence type="ECO:0000313" key="5">
    <source>
        <dbReference type="EMBL" id="KAE9144220.1"/>
    </source>
</evidence>
<dbReference type="EMBL" id="QXGF01000649">
    <property type="protein sequence ID" value="KAE8937276.1"/>
    <property type="molecule type" value="Genomic_DNA"/>
</dbReference>